<protein>
    <recommendedName>
        <fullName evidence="4">Protein CreA</fullName>
    </recommendedName>
</protein>
<dbReference type="eggNOG" id="COG3045">
    <property type="taxonomic scope" value="Bacteria"/>
</dbReference>
<evidence type="ECO:0000313" key="2">
    <source>
        <dbReference type="EMBL" id="EPD99915.1"/>
    </source>
</evidence>
<dbReference type="InterPro" id="IPR010292">
    <property type="entry name" value="Uncharacterised_CreA"/>
</dbReference>
<organism evidence="2 3">
    <name type="scientific">Sutterella wadsworthensis HGA0223</name>
    <dbReference type="NCBI Taxonomy" id="1203554"/>
    <lineage>
        <taxon>Bacteria</taxon>
        <taxon>Pseudomonadati</taxon>
        <taxon>Pseudomonadota</taxon>
        <taxon>Betaproteobacteria</taxon>
        <taxon>Burkholderiales</taxon>
        <taxon>Sutterellaceae</taxon>
        <taxon>Sutterella</taxon>
    </lineage>
</organism>
<dbReference type="EMBL" id="ATCF01000012">
    <property type="protein sequence ID" value="EPD99915.1"/>
    <property type="molecule type" value="Genomic_DNA"/>
</dbReference>
<dbReference type="PANTHER" id="PTHR37952">
    <property type="match status" value="1"/>
</dbReference>
<sequence length="173" mass="18693">MKSKIFQSLKTAAAVSCALLGAALLTACSDGKKVGDVSLGFLTFKNIQIDAFIDPQVPGVTCHAASIESPLTLADPSDSSVSCRQTGEITQAMIDAIDKSKDGEVIFTKSKSIFFKYMKIRRIYDAENQTLLYVSYSTKETSGSFKHSLSTVPLWGTEAYKKPLPPLGDANQQ</sequence>
<dbReference type="RefSeq" id="WP_016474063.1">
    <property type="nucleotide sequence ID" value="NZ_KE150480.1"/>
</dbReference>
<dbReference type="Proteomes" id="UP000014400">
    <property type="component" value="Unassembled WGS sequence"/>
</dbReference>
<dbReference type="Pfam" id="PF05981">
    <property type="entry name" value="CreA"/>
    <property type="match status" value="1"/>
</dbReference>
<keyword evidence="1" id="KW-0732">Signal</keyword>
<dbReference type="HOGENOM" id="CLU_109726_2_0_4"/>
<evidence type="ECO:0000256" key="1">
    <source>
        <dbReference type="SAM" id="SignalP"/>
    </source>
</evidence>
<feature type="signal peptide" evidence="1">
    <location>
        <begin position="1"/>
        <end position="27"/>
    </location>
</feature>
<dbReference type="PANTHER" id="PTHR37952:SF2">
    <property type="entry name" value="PROTEIN CREA"/>
    <property type="match status" value="1"/>
</dbReference>
<dbReference type="PIRSF" id="PIRSF003174">
    <property type="entry name" value="CreA"/>
    <property type="match status" value="1"/>
</dbReference>
<dbReference type="AlphaFoldDB" id="S3BKG5"/>
<gene>
    <name evidence="2" type="ORF">HMPREF1476_00719</name>
</gene>
<accession>S3BKG5</accession>
<keyword evidence="3" id="KW-1185">Reference proteome</keyword>
<proteinExistence type="predicted"/>
<dbReference type="STRING" id="1203554.HMPREF1476_00719"/>
<dbReference type="GO" id="GO:0005829">
    <property type="term" value="C:cytosol"/>
    <property type="evidence" value="ECO:0007669"/>
    <property type="project" value="TreeGrafter"/>
</dbReference>
<evidence type="ECO:0000313" key="3">
    <source>
        <dbReference type="Proteomes" id="UP000014400"/>
    </source>
</evidence>
<name>S3BKG5_9BURK</name>
<dbReference type="PATRIC" id="fig|1203554.3.peg.710"/>
<dbReference type="GeneID" id="64061460"/>
<feature type="chain" id="PRO_5004517932" description="Protein CreA" evidence="1">
    <location>
        <begin position="28"/>
        <end position="173"/>
    </location>
</feature>
<dbReference type="PROSITE" id="PS51257">
    <property type="entry name" value="PROKAR_LIPOPROTEIN"/>
    <property type="match status" value="1"/>
</dbReference>
<reference evidence="2 3" key="1">
    <citation type="submission" date="2013-04" db="EMBL/GenBank/DDBJ databases">
        <title>The Genome Sequence of Sutterella wadsworthensis HGA0223.</title>
        <authorList>
            <consortium name="The Broad Institute Genomics Platform"/>
            <person name="Earl A."/>
            <person name="Ward D."/>
            <person name="Feldgarden M."/>
            <person name="Gevers D."/>
            <person name="Schmidt T.M."/>
            <person name="Dover J."/>
            <person name="Dai D."/>
            <person name="Walker B."/>
            <person name="Young S."/>
            <person name="Zeng Q."/>
            <person name="Gargeya S."/>
            <person name="Fitzgerald M."/>
            <person name="Haas B."/>
            <person name="Abouelleil A."/>
            <person name="Allen A.W."/>
            <person name="Alvarado L."/>
            <person name="Arachchi H.M."/>
            <person name="Berlin A.M."/>
            <person name="Chapman S.B."/>
            <person name="Gainer-Dewar J."/>
            <person name="Goldberg J."/>
            <person name="Griggs A."/>
            <person name="Gujja S."/>
            <person name="Hansen M."/>
            <person name="Howarth C."/>
            <person name="Imamovic A."/>
            <person name="Ireland A."/>
            <person name="Larimer J."/>
            <person name="McCowan C."/>
            <person name="Murphy C."/>
            <person name="Pearson M."/>
            <person name="Poon T.W."/>
            <person name="Priest M."/>
            <person name="Roberts A."/>
            <person name="Saif S."/>
            <person name="Shea T."/>
            <person name="Sisk P."/>
            <person name="Sykes S."/>
            <person name="Wortman J."/>
            <person name="Nusbaum C."/>
            <person name="Birren B."/>
        </authorList>
    </citation>
    <scope>NUCLEOTIDE SEQUENCE [LARGE SCALE GENOMIC DNA]</scope>
    <source>
        <strain evidence="2 3">HGA0223</strain>
    </source>
</reference>
<comment type="caution">
    <text evidence="2">The sequence shown here is derived from an EMBL/GenBank/DDBJ whole genome shotgun (WGS) entry which is preliminary data.</text>
</comment>
<evidence type="ECO:0008006" key="4">
    <source>
        <dbReference type="Google" id="ProtNLM"/>
    </source>
</evidence>